<dbReference type="PROSITE" id="PS51489">
    <property type="entry name" value="BUB1_N"/>
    <property type="match status" value="1"/>
</dbReference>
<accession>A0AAE0B5B7</accession>
<name>A0AAE0B5B7_9ROSI</name>
<dbReference type="InterPro" id="IPR013212">
    <property type="entry name" value="Mad3/Bub1_I"/>
</dbReference>
<dbReference type="GO" id="GO:0004672">
    <property type="term" value="F:protein kinase activity"/>
    <property type="evidence" value="ECO:0007669"/>
    <property type="project" value="TreeGrafter"/>
</dbReference>
<feature type="compositionally biased region" description="Acidic residues" evidence="1">
    <location>
        <begin position="397"/>
        <end position="418"/>
    </location>
</feature>
<dbReference type="InterPro" id="IPR015661">
    <property type="entry name" value="Bub1/Mad3"/>
</dbReference>
<feature type="compositionally biased region" description="Polar residues" evidence="1">
    <location>
        <begin position="257"/>
        <end position="267"/>
    </location>
</feature>
<dbReference type="Pfam" id="PF08311">
    <property type="entry name" value="Mad3_BUB1_I"/>
    <property type="match status" value="1"/>
</dbReference>
<feature type="region of interest" description="Disordered" evidence="1">
    <location>
        <begin position="251"/>
        <end position="276"/>
    </location>
</feature>
<organism evidence="3 4">
    <name type="scientific">Dipteronia sinensis</name>
    <dbReference type="NCBI Taxonomy" id="43782"/>
    <lineage>
        <taxon>Eukaryota</taxon>
        <taxon>Viridiplantae</taxon>
        <taxon>Streptophyta</taxon>
        <taxon>Embryophyta</taxon>
        <taxon>Tracheophyta</taxon>
        <taxon>Spermatophyta</taxon>
        <taxon>Magnoliopsida</taxon>
        <taxon>eudicotyledons</taxon>
        <taxon>Gunneridae</taxon>
        <taxon>Pentapetalae</taxon>
        <taxon>rosids</taxon>
        <taxon>malvids</taxon>
        <taxon>Sapindales</taxon>
        <taxon>Sapindaceae</taxon>
        <taxon>Hippocastanoideae</taxon>
        <taxon>Acereae</taxon>
        <taxon>Dipteronia</taxon>
    </lineage>
</organism>
<gene>
    <name evidence="3" type="ORF">Dsin_001410</name>
</gene>
<feature type="domain" description="BUB1 N-terminal" evidence="2">
    <location>
        <begin position="15"/>
        <end position="172"/>
    </location>
</feature>
<protein>
    <recommendedName>
        <fullName evidence="2">BUB1 N-terminal domain-containing protein</fullName>
    </recommendedName>
</protein>
<evidence type="ECO:0000259" key="2">
    <source>
        <dbReference type="PROSITE" id="PS51489"/>
    </source>
</evidence>
<proteinExistence type="predicted"/>
<sequence>MAKNDTVFNGFLSSLIQDIKSYSGTDPLLPWLRGIKKMKETLPSDVLKNKLPRFLQKCTRSFESDRRYKNDMRYLRVWLQLMDFVDDPRALLKTMEENHIGVTQSLFYQAYALFYEKMKKFEDAEKMYHLGVRNLAEPAGELQKSYEQFLHRMERHKKKRIQLQERRTSRRPLSSTSIPLHSNGAKENCENICRATESQHEGSSAERLPDENNVGMKKILKENSQNVKPLVEPNHIKDSATSFGIRLGSTKKEHVGSTGSISEQQVNSKRESESRMFRSEDTMVARFVDTAIVGKSEIEDACHHGLVEPTINMKEAMNAINDMFREPLDTAPVGRSHRSQKKEDRSFDNGFNVFIDENLDNRGGSLERKEEKRVSQQQHSSTQNCEPHPESFKIYVDDEESDENEGINDEEAPLEEEVQNLRRGSSSSSRHLNGFVFPSPRDDLPSESSDDQDVENSPPVKLRREDTVVRRFVGSTILDEPEVRKCLPPWLSRPNDQLEGGYE</sequence>
<evidence type="ECO:0000313" key="3">
    <source>
        <dbReference type="EMBL" id="KAK3229529.1"/>
    </source>
</evidence>
<dbReference type="SMART" id="SM00777">
    <property type="entry name" value="Mad3_BUB1_I"/>
    <property type="match status" value="1"/>
</dbReference>
<dbReference type="Proteomes" id="UP001281410">
    <property type="component" value="Unassembled WGS sequence"/>
</dbReference>
<feature type="compositionally biased region" description="Low complexity" evidence="1">
    <location>
        <begin position="171"/>
        <end position="180"/>
    </location>
</feature>
<evidence type="ECO:0000313" key="4">
    <source>
        <dbReference type="Proteomes" id="UP001281410"/>
    </source>
</evidence>
<feature type="region of interest" description="Disordered" evidence="1">
    <location>
        <begin position="329"/>
        <end position="462"/>
    </location>
</feature>
<dbReference type="PANTHER" id="PTHR14030:SF2">
    <property type="entry name" value="OS11G0128700 PROTEIN"/>
    <property type="match status" value="1"/>
</dbReference>
<comment type="caution">
    <text evidence="3">The sequence shown here is derived from an EMBL/GenBank/DDBJ whole genome shotgun (WGS) entry which is preliminary data.</text>
</comment>
<dbReference type="GO" id="GO:0007094">
    <property type="term" value="P:mitotic spindle assembly checkpoint signaling"/>
    <property type="evidence" value="ECO:0007669"/>
    <property type="project" value="InterPro"/>
</dbReference>
<dbReference type="PANTHER" id="PTHR14030">
    <property type="entry name" value="MITOTIC CHECKPOINT SERINE/THREONINE-PROTEIN KINASE BUB1"/>
    <property type="match status" value="1"/>
</dbReference>
<reference evidence="3" key="1">
    <citation type="journal article" date="2023" name="Plant J.">
        <title>Genome sequences and population genomics provide insights into the demographic history, inbreeding, and mutation load of two 'living fossil' tree species of Dipteronia.</title>
        <authorList>
            <person name="Feng Y."/>
            <person name="Comes H.P."/>
            <person name="Chen J."/>
            <person name="Zhu S."/>
            <person name="Lu R."/>
            <person name="Zhang X."/>
            <person name="Li P."/>
            <person name="Qiu J."/>
            <person name="Olsen K.M."/>
            <person name="Qiu Y."/>
        </authorList>
    </citation>
    <scope>NUCLEOTIDE SEQUENCE</scope>
    <source>
        <strain evidence="3">NBL</strain>
    </source>
</reference>
<feature type="compositionally biased region" description="Basic and acidic residues" evidence="1">
    <location>
        <begin position="365"/>
        <end position="374"/>
    </location>
</feature>
<dbReference type="EMBL" id="JANJYJ010000001">
    <property type="protein sequence ID" value="KAK3229529.1"/>
    <property type="molecule type" value="Genomic_DNA"/>
</dbReference>
<dbReference type="Gene3D" id="1.25.40.430">
    <property type="match status" value="1"/>
</dbReference>
<dbReference type="AlphaFoldDB" id="A0AAE0B5B7"/>
<feature type="region of interest" description="Disordered" evidence="1">
    <location>
        <begin position="160"/>
        <end position="184"/>
    </location>
</feature>
<evidence type="ECO:0000256" key="1">
    <source>
        <dbReference type="SAM" id="MobiDB-lite"/>
    </source>
</evidence>
<feature type="compositionally biased region" description="Polar residues" evidence="1">
    <location>
        <begin position="375"/>
        <end position="385"/>
    </location>
</feature>
<keyword evidence="4" id="KW-1185">Reference proteome</keyword>
<dbReference type="FunFam" id="1.25.40.430:FF:000005">
    <property type="entry name" value="Mad3/BUB1 homology region 1"/>
    <property type="match status" value="1"/>
</dbReference>
<dbReference type="GO" id="GO:0051754">
    <property type="term" value="P:meiotic sister chromatid cohesion, centromeric"/>
    <property type="evidence" value="ECO:0007669"/>
    <property type="project" value="TreeGrafter"/>
</dbReference>